<keyword evidence="2" id="KW-1133">Transmembrane helix</keyword>
<sequence length="121" mass="14133">MAEKNLPSSSAPPTLRRNPLAGDFVPVKPPTRLLPVRWTDRVQRYRAKLRSRLFLPYVVAAGVWIVGYNVAVRLWMGPNHPVNNFTYRLWKREGRLNPDLIEKELRLQRATMMEYGIDPYT</sequence>
<name>A0A914WRF2_9BILA</name>
<dbReference type="Proteomes" id="UP000887566">
    <property type="component" value="Unplaced"/>
</dbReference>
<evidence type="ECO:0000256" key="1">
    <source>
        <dbReference type="SAM" id="MobiDB-lite"/>
    </source>
</evidence>
<organism evidence="3 4">
    <name type="scientific">Plectus sambesii</name>
    <dbReference type="NCBI Taxonomy" id="2011161"/>
    <lineage>
        <taxon>Eukaryota</taxon>
        <taxon>Metazoa</taxon>
        <taxon>Ecdysozoa</taxon>
        <taxon>Nematoda</taxon>
        <taxon>Chromadorea</taxon>
        <taxon>Plectida</taxon>
        <taxon>Plectina</taxon>
        <taxon>Plectoidea</taxon>
        <taxon>Plectidae</taxon>
        <taxon>Plectus</taxon>
    </lineage>
</organism>
<keyword evidence="2" id="KW-0812">Transmembrane</keyword>
<reference evidence="4" key="1">
    <citation type="submission" date="2022-11" db="UniProtKB">
        <authorList>
            <consortium name="WormBaseParasite"/>
        </authorList>
    </citation>
    <scope>IDENTIFICATION</scope>
</reference>
<accession>A0A914WRF2</accession>
<evidence type="ECO:0000256" key="2">
    <source>
        <dbReference type="SAM" id="Phobius"/>
    </source>
</evidence>
<keyword evidence="2" id="KW-0472">Membrane</keyword>
<keyword evidence="3" id="KW-1185">Reference proteome</keyword>
<protein>
    <submittedName>
        <fullName evidence="4">Uncharacterized protein</fullName>
    </submittedName>
</protein>
<dbReference type="WBParaSite" id="PSAMB.scaffold5118size12603.g25947.t1">
    <property type="protein sequence ID" value="PSAMB.scaffold5118size12603.g25947.t1"/>
    <property type="gene ID" value="PSAMB.scaffold5118size12603.g25947"/>
</dbReference>
<dbReference type="AlphaFoldDB" id="A0A914WRF2"/>
<feature type="region of interest" description="Disordered" evidence="1">
    <location>
        <begin position="1"/>
        <end position="24"/>
    </location>
</feature>
<feature type="transmembrane region" description="Helical" evidence="2">
    <location>
        <begin position="54"/>
        <end position="76"/>
    </location>
</feature>
<evidence type="ECO:0000313" key="4">
    <source>
        <dbReference type="WBParaSite" id="PSAMB.scaffold5118size12603.g25947.t1"/>
    </source>
</evidence>
<proteinExistence type="predicted"/>
<feature type="compositionally biased region" description="Polar residues" evidence="1">
    <location>
        <begin position="1"/>
        <end position="12"/>
    </location>
</feature>
<evidence type="ECO:0000313" key="3">
    <source>
        <dbReference type="Proteomes" id="UP000887566"/>
    </source>
</evidence>